<evidence type="ECO:0000256" key="7">
    <source>
        <dbReference type="SAM" id="Phobius"/>
    </source>
</evidence>
<dbReference type="PROSITE" id="PS50850">
    <property type="entry name" value="MFS"/>
    <property type="match status" value="1"/>
</dbReference>
<evidence type="ECO:0000259" key="8">
    <source>
        <dbReference type="PROSITE" id="PS50850"/>
    </source>
</evidence>
<accession>A0ABX7B3N1</accession>
<protein>
    <submittedName>
        <fullName evidence="9">MFS transporter</fullName>
    </submittedName>
</protein>
<evidence type="ECO:0000256" key="6">
    <source>
        <dbReference type="ARBA" id="ARBA00023136"/>
    </source>
</evidence>
<evidence type="ECO:0000256" key="1">
    <source>
        <dbReference type="ARBA" id="ARBA00004651"/>
    </source>
</evidence>
<keyword evidence="10" id="KW-1185">Reference proteome</keyword>
<dbReference type="InterPro" id="IPR011701">
    <property type="entry name" value="MFS"/>
</dbReference>
<feature type="transmembrane region" description="Helical" evidence="7">
    <location>
        <begin position="159"/>
        <end position="186"/>
    </location>
</feature>
<feature type="transmembrane region" description="Helical" evidence="7">
    <location>
        <begin position="364"/>
        <end position="385"/>
    </location>
</feature>
<proteinExistence type="predicted"/>
<evidence type="ECO:0000313" key="9">
    <source>
        <dbReference type="EMBL" id="QQP88744.1"/>
    </source>
</evidence>
<dbReference type="Gene3D" id="1.20.1250.20">
    <property type="entry name" value="MFS general substrate transporter like domains"/>
    <property type="match status" value="2"/>
</dbReference>
<evidence type="ECO:0000256" key="3">
    <source>
        <dbReference type="ARBA" id="ARBA00022475"/>
    </source>
</evidence>
<evidence type="ECO:0000256" key="4">
    <source>
        <dbReference type="ARBA" id="ARBA00022692"/>
    </source>
</evidence>
<keyword evidence="4 7" id="KW-0812">Transmembrane</keyword>
<keyword evidence="5 7" id="KW-1133">Transmembrane helix</keyword>
<feature type="transmembrane region" description="Helical" evidence="7">
    <location>
        <begin position="46"/>
        <end position="66"/>
    </location>
</feature>
<keyword evidence="6 7" id="KW-0472">Membrane</keyword>
<evidence type="ECO:0000313" key="10">
    <source>
        <dbReference type="Proteomes" id="UP000595197"/>
    </source>
</evidence>
<dbReference type="SUPFAM" id="SSF103473">
    <property type="entry name" value="MFS general substrate transporter"/>
    <property type="match status" value="1"/>
</dbReference>
<dbReference type="RefSeq" id="WP_201074068.1">
    <property type="nucleotide sequence ID" value="NZ_CP067420.1"/>
</dbReference>
<sequence length="413" mass="42893">MSPLSARLSLGFACIGHAFMHVLTALYLTVVLGLERDWAMSYDELIRLWTVGSLMIGLGAPIAGWLGDRWSDAKMMVVFFLLTGAGSIAAGFAGGTTALAVGLAVLGLGGSIFHPVGMSWVIKNATNRGRALGVMGIFGSVGIAGAAIVAGGLTELINWRAAFIVPGVVCMAAGFVLLACIATGLVTDRERDAKPQPGTNRADAVRAFLVLSVTMVCAGLIFQSTMTAMPKWFGERMTGLVGEGTLGVGGLVTLVYLFASGSQFVGGMLSDRYPLKRVYVGCLAIQIPLLLIASSFAGLPLLMVAALVVFTQSLQIPAETMLLARYTPARHRGLAFGAKFVLSFGVAPLGVQLVALAYGWSTDFWWLFVMLAGFAATAVLAATLLPREAPAAPAVPAVPVVAPPLAASAVSAE</sequence>
<dbReference type="PANTHER" id="PTHR23517">
    <property type="entry name" value="RESISTANCE PROTEIN MDTM, PUTATIVE-RELATED-RELATED"/>
    <property type="match status" value="1"/>
</dbReference>
<feature type="transmembrane region" description="Helical" evidence="7">
    <location>
        <begin position="134"/>
        <end position="153"/>
    </location>
</feature>
<dbReference type="PANTHER" id="PTHR23517:SF2">
    <property type="entry name" value="MULTIDRUG RESISTANCE PROTEIN MDTH"/>
    <property type="match status" value="1"/>
</dbReference>
<comment type="subcellular location">
    <subcellularLocation>
        <location evidence="1">Cell membrane</location>
        <topology evidence="1">Multi-pass membrane protein</topology>
    </subcellularLocation>
</comment>
<keyword evidence="3" id="KW-1003">Cell membrane</keyword>
<reference evidence="9" key="1">
    <citation type="submission" date="2021-02" db="EMBL/GenBank/DDBJ databases">
        <title>Skermanella TT6 skin isolate.</title>
        <authorList>
            <person name="Lee K."/>
            <person name="Ganzorig M."/>
        </authorList>
    </citation>
    <scope>NUCLEOTIDE SEQUENCE</scope>
    <source>
        <strain evidence="9">TT6</strain>
    </source>
</reference>
<dbReference type="Pfam" id="PF07690">
    <property type="entry name" value="MFS_1"/>
    <property type="match status" value="2"/>
</dbReference>
<feature type="transmembrane region" description="Helical" evidence="7">
    <location>
        <begin position="207"/>
        <end position="226"/>
    </location>
</feature>
<feature type="transmembrane region" description="Helical" evidence="7">
    <location>
        <begin position="336"/>
        <end position="358"/>
    </location>
</feature>
<feature type="domain" description="Major facilitator superfamily (MFS) profile" evidence="8">
    <location>
        <begin position="9"/>
        <end position="390"/>
    </location>
</feature>
<feature type="transmembrane region" description="Helical" evidence="7">
    <location>
        <begin position="12"/>
        <end position="34"/>
    </location>
</feature>
<feature type="transmembrane region" description="Helical" evidence="7">
    <location>
        <begin position="246"/>
        <end position="266"/>
    </location>
</feature>
<organism evidence="9 10">
    <name type="scientific">Skermanella cutis</name>
    <dbReference type="NCBI Taxonomy" id="2775420"/>
    <lineage>
        <taxon>Bacteria</taxon>
        <taxon>Pseudomonadati</taxon>
        <taxon>Pseudomonadota</taxon>
        <taxon>Alphaproteobacteria</taxon>
        <taxon>Rhodospirillales</taxon>
        <taxon>Azospirillaceae</taxon>
        <taxon>Skermanella</taxon>
    </lineage>
</organism>
<name>A0ABX7B3N1_9PROT</name>
<gene>
    <name evidence="9" type="ORF">IGS68_22435</name>
</gene>
<dbReference type="EMBL" id="CP067420">
    <property type="protein sequence ID" value="QQP88744.1"/>
    <property type="molecule type" value="Genomic_DNA"/>
</dbReference>
<dbReference type="InterPro" id="IPR036259">
    <property type="entry name" value="MFS_trans_sf"/>
</dbReference>
<evidence type="ECO:0000256" key="2">
    <source>
        <dbReference type="ARBA" id="ARBA00022448"/>
    </source>
</evidence>
<feature type="transmembrane region" description="Helical" evidence="7">
    <location>
        <begin position="73"/>
        <end position="93"/>
    </location>
</feature>
<dbReference type="Proteomes" id="UP000595197">
    <property type="component" value="Chromosome"/>
</dbReference>
<evidence type="ECO:0000256" key="5">
    <source>
        <dbReference type="ARBA" id="ARBA00022989"/>
    </source>
</evidence>
<dbReference type="InterPro" id="IPR050171">
    <property type="entry name" value="MFS_Transporters"/>
</dbReference>
<dbReference type="InterPro" id="IPR020846">
    <property type="entry name" value="MFS_dom"/>
</dbReference>
<keyword evidence="2" id="KW-0813">Transport</keyword>